<comment type="caution">
    <text evidence="1">The sequence shown here is derived from an EMBL/GenBank/DDBJ whole genome shotgun (WGS) entry which is preliminary data.</text>
</comment>
<evidence type="ECO:0000313" key="1">
    <source>
        <dbReference type="EMBL" id="GAA4756148.1"/>
    </source>
</evidence>
<reference evidence="2" key="1">
    <citation type="journal article" date="2019" name="Int. J. Syst. Evol. Microbiol.">
        <title>The Global Catalogue of Microorganisms (GCM) 10K type strain sequencing project: providing services to taxonomists for standard genome sequencing and annotation.</title>
        <authorList>
            <consortium name="The Broad Institute Genomics Platform"/>
            <consortium name="The Broad Institute Genome Sequencing Center for Infectious Disease"/>
            <person name="Wu L."/>
            <person name="Ma J."/>
        </authorList>
    </citation>
    <scope>NUCLEOTIDE SEQUENCE [LARGE SCALE GENOMIC DNA]</scope>
    <source>
        <strain evidence="2">JCM 19015</strain>
    </source>
</reference>
<organism evidence="1 2">
    <name type="scientific">Amnibacterium soli</name>
    <dbReference type="NCBI Taxonomy" id="1282736"/>
    <lineage>
        <taxon>Bacteria</taxon>
        <taxon>Bacillati</taxon>
        <taxon>Actinomycetota</taxon>
        <taxon>Actinomycetes</taxon>
        <taxon>Micrococcales</taxon>
        <taxon>Microbacteriaceae</taxon>
        <taxon>Amnibacterium</taxon>
    </lineage>
</organism>
<sequence>MAAQSLTVEFLPTDAVDGVRTEAQVHDVSLPDAVDGVPEVLENPHVDFPGTWRLVGEGVGGAHRYQRVERVADSNDTLAG</sequence>
<proteinExistence type="predicted"/>
<dbReference type="EMBL" id="BAABLP010000009">
    <property type="protein sequence ID" value="GAA4756148.1"/>
    <property type="molecule type" value="Genomic_DNA"/>
</dbReference>
<keyword evidence="2" id="KW-1185">Reference proteome</keyword>
<protein>
    <submittedName>
        <fullName evidence="1">Uncharacterized protein</fullName>
    </submittedName>
</protein>
<evidence type="ECO:0000313" key="2">
    <source>
        <dbReference type="Proteomes" id="UP001500121"/>
    </source>
</evidence>
<dbReference type="RefSeq" id="WP_345482336.1">
    <property type="nucleotide sequence ID" value="NZ_BAABLP010000009.1"/>
</dbReference>
<gene>
    <name evidence="1" type="ORF">GCM10025783_31840</name>
</gene>
<accession>A0ABP8ZH12</accession>
<dbReference type="Proteomes" id="UP001500121">
    <property type="component" value="Unassembled WGS sequence"/>
</dbReference>
<name>A0ABP8ZH12_9MICO</name>